<evidence type="ECO:0000313" key="1">
    <source>
        <dbReference type="EMBL" id="QAU03864.1"/>
    </source>
</evidence>
<organism evidence="1 2">
    <name type="scientific">Acinetobacter phage Henu6</name>
    <dbReference type="NCBI Taxonomy" id="2500136"/>
    <lineage>
        <taxon>Viruses</taxon>
        <taxon>Duplodnaviria</taxon>
        <taxon>Heunggongvirae</taxon>
        <taxon>Uroviricota</taxon>
        <taxon>Caudoviricetes</taxon>
        <taxon>Pantevenvirales</taxon>
        <taxon>Straboviridae</taxon>
        <taxon>Twarogvirinae</taxon>
        <taxon>Zedzedvirus</taxon>
        <taxon>Zedzedvirus zz1</taxon>
    </lineage>
</organism>
<reference evidence="1 2" key="1">
    <citation type="submission" date="2018-11" db="EMBL/GenBank/DDBJ databases">
        <authorList>
            <person name="Teng T."/>
        </authorList>
    </citation>
    <scope>NUCLEOTIDE SEQUENCE [LARGE SCALE GENOMIC DNA]</scope>
</reference>
<dbReference type="EMBL" id="MK240351">
    <property type="protein sequence ID" value="QAU03864.1"/>
    <property type="molecule type" value="Genomic_DNA"/>
</dbReference>
<evidence type="ECO:0000313" key="2">
    <source>
        <dbReference type="Proteomes" id="UP000289169"/>
    </source>
</evidence>
<dbReference type="Proteomes" id="UP000289169">
    <property type="component" value="Segment"/>
</dbReference>
<gene>
    <name evidence="1" type="ORF">Henu6_gp10</name>
</gene>
<name>A0A410T5E4_9CAUD</name>
<sequence>MRTVTMKVSPAGDLFYRGYQIIKSFEPCSCGCTAQVVVHRGVPTYENHTTLSTNKLSTLLEAIDEAHDGKSNSTN</sequence>
<accession>A0A410T5E4</accession>
<protein>
    <submittedName>
        <fullName evidence="1">Uncharacterized protein</fullName>
    </submittedName>
</protein>
<proteinExistence type="predicted"/>